<name>A0A9D4I1G0_DREPO</name>
<comment type="caution">
    <text evidence="1">The sequence shown here is derived from an EMBL/GenBank/DDBJ whole genome shotgun (WGS) entry which is preliminary data.</text>
</comment>
<dbReference type="Proteomes" id="UP000828390">
    <property type="component" value="Unassembled WGS sequence"/>
</dbReference>
<evidence type="ECO:0000313" key="2">
    <source>
        <dbReference type="EMBL" id="KAH3896932.1"/>
    </source>
</evidence>
<accession>A0A9D4I1G0</accession>
<organism evidence="1 3">
    <name type="scientific">Dreissena polymorpha</name>
    <name type="common">Zebra mussel</name>
    <name type="synonym">Mytilus polymorpha</name>
    <dbReference type="NCBI Taxonomy" id="45954"/>
    <lineage>
        <taxon>Eukaryota</taxon>
        <taxon>Metazoa</taxon>
        <taxon>Spiralia</taxon>
        <taxon>Lophotrochozoa</taxon>
        <taxon>Mollusca</taxon>
        <taxon>Bivalvia</taxon>
        <taxon>Autobranchia</taxon>
        <taxon>Heteroconchia</taxon>
        <taxon>Euheterodonta</taxon>
        <taxon>Imparidentia</taxon>
        <taxon>Neoheterodontei</taxon>
        <taxon>Myida</taxon>
        <taxon>Dreissenoidea</taxon>
        <taxon>Dreissenidae</taxon>
        <taxon>Dreissena</taxon>
    </lineage>
</organism>
<sequence length="59" mass="6607">MQDEFAVNNKQDEWQQLSNGNYFKADTPTVQNYHAVKVFSSSSSPDGSNIDVNNILKNA</sequence>
<proteinExistence type="predicted"/>
<dbReference type="EMBL" id="JAIWYP010000011">
    <property type="protein sequence ID" value="KAH3740302.1"/>
    <property type="molecule type" value="Genomic_DNA"/>
</dbReference>
<evidence type="ECO:0000313" key="1">
    <source>
        <dbReference type="EMBL" id="KAH3740302.1"/>
    </source>
</evidence>
<reference evidence="1" key="1">
    <citation type="journal article" date="2019" name="bioRxiv">
        <title>The Genome of the Zebra Mussel, Dreissena polymorpha: A Resource for Invasive Species Research.</title>
        <authorList>
            <person name="McCartney M.A."/>
            <person name="Auch B."/>
            <person name="Kono T."/>
            <person name="Mallez S."/>
            <person name="Zhang Y."/>
            <person name="Obille A."/>
            <person name="Becker A."/>
            <person name="Abrahante J.E."/>
            <person name="Garbe J."/>
            <person name="Badalamenti J.P."/>
            <person name="Herman A."/>
            <person name="Mangelson H."/>
            <person name="Liachko I."/>
            <person name="Sullivan S."/>
            <person name="Sone E.D."/>
            <person name="Koren S."/>
            <person name="Silverstein K.A.T."/>
            <person name="Beckman K.B."/>
            <person name="Gohl D.M."/>
        </authorList>
    </citation>
    <scope>NUCLEOTIDE SEQUENCE</scope>
    <source>
        <strain evidence="1">Duluth1</strain>
        <tissue evidence="1">Whole animal</tissue>
    </source>
</reference>
<gene>
    <name evidence="2" type="ORF">DPMN_021116</name>
    <name evidence="1" type="ORF">DPMN_047005</name>
</gene>
<keyword evidence="3" id="KW-1185">Reference proteome</keyword>
<reference evidence="1" key="2">
    <citation type="submission" date="2020-11" db="EMBL/GenBank/DDBJ databases">
        <authorList>
            <person name="McCartney M.A."/>
            <person name="Auch B."/>
            <person name="Kono T."/>
            <person name="Mallez S."/>
            <person name="Becker A."/>
            <person name="Gohl D.M."/>
            <person name="Silverstein K.A.T."/>
            <person name="Koren S."/>
            <person name="Bechman K.B."/>
            <person name="Herman A."/>
            <person name="Abrahante J.E."/>
            <person name="Garbe J."/>
        </authorList>
    </citation>
    <scope>NUCLEOTIDE SEQUENCE</scope>
    <source>
        <strain evidence="1">Duluth1</strain>
        <tissue evidence="1">Whole animal</tissue>
    </source>
</reference>
<evidence type="ECO:0000313" key="3">
    <source>
        <dbReference type="Proteomes" id="UP000828390"/>
    </source>
</evidence>
<dbReference type="AlphaFoldDB" id="A0A9D4I1G0"/>
<protein>
    <submittedName>
        <fullName evidence="1">Uncharacterized protein</fullName>
    </submittedName>
</protein>
<dbReference type="EMBL" id="JAIWYP010000001">
    <property type="protein sequence ID" value="KAH3896932.1"/>
    <property type="molecule type" value="Genomic_DNA"/>
</dbReference>